<comment type="catalytic activity">
    <reaction evidence="7">
        <text>a 2'-deoxyadenosine in DNA + S-adenosyl-L-methionine = an N(6)-methyl-2'-deoxyadenosine in DNA + S-adenosyl-L-homocysteine + H(+)</text>
        <dbReference type="Rhea" id="RHEA:15197"/>
        <dbReference type="Rhea" id="RHEA-COMP:12418"/>
        <dbReference type="Rhea" id="RHEA-COMP:12419"/>
        <dbReference type="ChEBI" id="CHEBI:15378"/>
        <dbReference type="ChEBI" id="CHEBI:57856"/>
        <dbReference type="ChEBI" id="CHEBI:59789"/>
        <dbReference type="ChEBI" id="CHEBI:90615"/>
        <dbReference type="ChEBI" id="CHEBI:90616"/>
        <dbReference type="EC" id="2.1.1.72"/>
    </reaction>
</comment>
<reference evidence="10" key="1">
    <citation type="journal article" date="2010" name="Int. J. Syst. Evol. Microbiol.">
        <title>Porticoccus litoralis gen. nov., sp. nov., a gammaproteobacterium isolated from the Yellow Sea.</title>
        <authorList>
            <person name="Oh H.M."/>
            <person name="Kim H."/>
            <person name="Kim K.M."/>
            <person name="Min G.S."/>
            <person name="Cho J.C."/>
        </authorList>
    </citation>
    <scope>NUCLEOTIDE SEQUENCE</scope>
    <source>
        <strain evidence="10">DSM 25064</strain>
    </source>
</reference>
<evidence type="ECO:0000313" key="10">
    <source>
        <dbReference type="EMBL" id="MDP1519353.1"/>
    </source>
</evidence>
<evidence type="ECO:0000256" key="4">
    <source>
        <dbReference type="ARBA" id="ARBA00022679"/>
    </source>
</evidence>
<dbReference type="Gene3D" id="1.20.1260.30">
    <property type="match status" value="1"/>
</dbReference>
<dbReference type="GO" id="GO:0009007">
    <property type="term" value="F:site-specific DNA-methyltransferase (adenine-specific) activity"/>
    <property type="evidence" value="ECO:0007669"/>
    <property type="project" value="UniProtKB-EC"/>
</dbReference>
<proteinExistence type="inferred from homology"/>
<dbReference type="EC" id="2.1.1.72" evidence="2"/>
<organism evidence="10 11">
    <name type="scientific">Porticoccus litoralis</name>
    <dbReference type="NCBI Taxonomy" id="434086"/>
    <lineage>
        <taxon>Bacteria</taxon>
        <taxon>Pseudomonadati</taxon>
        <taxon>Pseudomonadota</taxon>
        <taxon>Gammaproteobacteria</taxon>
        <taxon>Cellvibrionales</taxon>
        <taxon>Porticoccaceae</taxon>
        <taxon>Porticoccus</taxon>
    </lineage>
</organism>
<dbReference type="InterPro" id="IPR038333">
    <property type="entry name" value="T1MK-like_N_sf"/>
</dbReference>
<keyword evidence="11" id="KW-1185">Reference proteome</keyword>
<dbReference type="InterPro" id="IPR022749">
    <property type="entry name" value="D12N6_MeTrfase_N"/>
</dbReference>
<dbReference type="InterPro" id="IPR029063">
    <property type="entry name" value="SAM-dependent_MTases_sf"/>
</dbReference>
<dbReference type="GO" id="GO:0008170">
    <property type="term" value="F:N-methyltransferase activity"/>
    <property type="evidence" value="ECO:0007669"/>
    <property type="project" value="InterPro"/>
</dbReference>
<gene>
    <name evidence="10" type="ORF">Q8A57_00035</name>
</gene>
<name>A0AAW8B003_9GAMM</name>
<dbReference type="Gene3D" id="3.40.50.150">
    <property type="entry name" value="Vaccinia Virus protein VP39"/>
    <property type="match status" value="1"/>
</dbReference>
<keyword evidence="4" id="KW-0808">Transferase</keyword>
<keyword evidence="6" id="KW-0680">Restriction system</keyword>
<evidence type="ECO:0000256" key="6">
    <source>
        <dbReference type="ARBA" id="ARBA00022747"/>
    </source>
</evidence>
<evidence type="ECO:0000259" key="9">
    <source>
        <dbReference type="Pfam" id="PF12161"/>
    </source>
</evidence>
<dbReference type="PRINTS" id="PR00507">
    <property type="entry name" value="N12N6MTFRASE"/>
</dbReference>
<dbReference type="Pfam" id="PF02384">
    <property type="entry name" value="N6_Mtase"/>
    <property type="match status" value="1"/>
</dbReference>
<evidence type="ECO:0000256" key="3">
    <source>
        <dbReference type="ARBA" id="ARBA00022603"/>
    </source>
</evidence>
<feature type="domain" description="DNA methylase adenine-specific" evidence="8">
    <location>
        <begin position="153"/>
        <end position="454"/>
    </location>
</feature>
<dbReference type="Proteomes" id="UP001178354">
    <property type="component" value="Unassembled WGS sequence"/>
</dbReference>
<keyword evidence="3 10" id="KW-0489">Methyltransferase</keyword>
<keyword evidence="5" id="KW-0949">S-adenosyl-L-methionine</keyword>
<dbReference type="PANTHER" id="PTHR42933:SF4">
    <property type="entry name" value="TYPE I RESTRICTION ENZYME ECOKI METHYLASE SUBUNIT"/>
    <property type="match status" value="1"/>
</dbReference>
<reference evidence="10" key="2">
    <citation type="submission" date="2023-08" db="EMBL/GenBank/DDBJ databases">
        <authorList>
            <person name="Luo J."/>
        </authorList>
    </citation>
    <scope>NUCLEOTIDE SEQUENCE</scope>
    <source>
        <strain evidence="10">DSM 25064</strain>
    </source>
</reference>
<dbReference type="InterPro" id="IPR051537">
    <property type="entry name" value="DNA_Adenine_Mtase"/>
</dbReference>
<feature type="domain" description="N6 adenine-specific DNA methyltransferase N-terminal" evidence="9">
    <location>
        <begin position="9"/>
        <end position="143"/>
    </location>
</feature>
<dbReference type="GO" id="GO:0032259">
    <property type="term" value="P:methylation"/>
    <property type="evidence" value="ECO:0007669"/>
    <property type="project" value="UniProtKB-KW"/>
</dbReference>
<evidence type="ECO:0000256" key="1">
    <source>
        <dbReference type="ARBA" id="ARBA00006594"/>
    </source>
</evidence>
<evidence type="ECO:0000256" key="2">
    <source>
        <dbReference type="ARBA" id="ARBA00011900"/>
    </source>
</evidence>
<comment type="similarity">
    <text evidence="1">Belongs to the N(4)/N(6)-methyltransferase family.</text>
</comment>
<evidence type="ECO:0000256" key="7">
    <source>
        <dbReference type="ARBA" id="ARBA00047942"/>
    </source>
</evidence>
<evidence type="ECO:0000313" key="11">
    <source>
        <dbReference type="Proteomes" id="UP001178354"/>
    </source>
</evidence>
<dbReference type="Pfam" id="PF12161">
    <property type="entry name" value="HsdM_N"/>
    <property type="match status" value="1"/>
</dbReference>
<dbReference type="InterPro" id="IPR002052">
    <property type="entry name" value="DNA_methylase_N6_adenine_CS"/>
</dbReference>
<evidence type="ECO:0000256" key="5">
    <source>
        <dbReference type="ARBA" id="ARBA00022691"/>
    </source>
</evidence>
<protein>
    <recommendedName>
        <fullName evidence="2">site-specific DNA-methyltransferase (adenine-specific)</fullName>
        <ecNumber evidence="2">2.1.1.72</ecNumber>
    </recommendedName>
</protein>
<dbReference type="RefSeq" id="WP_305168872.1">
    <property type="nucleotide sequence ID" value="NZ_JAUUUU010000001.1"/>
</dbReference>
<dbReference type="PROSITE" id="PS00092">
    <property type="entry name" value="N6_MTASE"/>
    <property type="match status" value="1"/>
</dbReference>
<sequence length="484" mass="54731">MYEAAFRNIDDTLWKDAGCSSELDYIEQTSWVLFLKYLDDFEADKETAAILNGEAYTRIIDGEFRWQEWAAPRRSDGTLDYNAALTGDDLRDFVNHKLFPYLASFKQTTDNPRSINYKIGEIFSELRNKLQSGYALRDVINKVDELKFLSNADKHELSSLYEDKIKNMGNAGRNGGEYYTPRPLIKSIVKVVNPQIGETVYDGAVGSAGFLCEAYDWMRNSKELSAAEYETLQTNTFFGKEKKSLAYVIGIMNMILHGVEAPNIIHSNTLAENIADIQQKDRVDVVLANPPFGGKERAEIQQNFPIKTSETAYLFLQHFIKILKTRGRCGVVIKNTFLSNTDNASVALRKQLLEECNLFAVLDLPGGAFLGTGVKTVVLFFEKGKPTENVWYYQLNVGRNMGKTNPLNERDLAEFVDMAKSQKLSDNSWLVSLDDINKDTWDLTVNNPNRVEEVDNRTPQEIIAEIELLDAQAADALQAIKELL</sequence>
<dbReference type="SUPFAM" id="SSF53335">
    <property type="entry name" value="S-adenosyl-L-methionine-dependent methyltransferases"/>
    <property type="match status" value="1"/>
</dbReference>
<comment type="caution">
    <text evidence="10">The sequence shown here is derived from an EMBL/GenBank/DDBJ whole genome shotgun (WGS) entry which is preliminary data.</text>
</comment>
<dbReference type="GO" id="GO:0003677">
    <property type="term" value="F:DNA binding"/>
    <property type="evidence" value="ECO:0007669"/>
    <property type="project" value="InterPro"/>
</dbReference>
<dbReference type="PANTHER" id="PTHR42933">
    <property type="entry name" value="SLR6095 PROTEIN"/>
    <property type="match status" value="1"/>
</dbReference>
<accession>A0AAW8B003</accession>
<dbReference type="EMBL" id="JAUUUU010000001">
    <property type="protein sequence ID" value="MDP1519353.1"/>
    <property type="molecule type" value="Genomic_DNA"/>
</dbReference>
<dbReference type="InterPro" id="IPR003356">
    <property type="entry name" value="DNA_methylase_A-5"/>
</dbReference>
<evidence type="ECO:0000259" key="8">
    <source>
        <dbReference type="Pfam" id="PF02384"/>
    </source>
</evidence>
<dbReference type="AlphaFoldDB" id="A0AAW8B003"/>
<dbReference type="GO" id="GO:0009307">
    <property type="term" value="P:DNA restriction-modification system"/>
    <property type="evidence" value="ECO:0007669"/>
    <property type="project" value="UniProtKB-KW"/>
</dbReference>